<accession>A0A7J7W833</accession>
<gene>
    <name evidence="2" type="ORF">mRhiFer1_008211</name>
</gene>
<sequence>MDIEKGRTSSPRHSALCGAKTQSHREGHTPQAGSTALGDKACSPAPCGAAPLLACNQLSVCCPPCPAAQPHQGAQRRAADGVLSASLEVTKEQSVRKARWSQPHTSQLRLRGRGSASAAPSLPGFNISFLPCPGLLPSQL</sequence>
<organism evidence="2 3">
    <name type="scientific">Rhinolophus ferrumequinum</name>
    <name type="common">Greater horseshoe bat</name>
    <dbReference type="NCBI Taxonomy" id="59479"/>
    <lineage>
        <taxon>Eukaryota</taxon>
        <taxon>Metazoa</taxon>
        <taxon>Chordata</taxon>
        <taxon>Craniata</taxon>
        <taxon>Vertebrata</taxon>
        <taxon>Euteleostomi</taxon>
        <taxon>Mammalia</taxon>
        <taxon>Eutheria</taxon>
        <taxon>Laurasiatheria</taxon>
        <taxon>Chiroptera</taxon>
        <taxon>Yinpterochiroptera</taxon>
        <taxon>Rhinolophoidea</taxon>
        <taxon>Rhinolophidae</taxon>
        <taxon>Rhinolophinae</taxon>
        <taxon>Rhinolophus</taxon>
    </lineage>
</organism>
<dbReference type="Proteomes" id="UP000585614">
    <property type="component" value="Unassembled WGS sequence"/>
</dbReference>
<name>A0A7J7W833_RHIFE</name>
<evidence type="ECO:0000256" key="1">
    <source>
        <dbReference type="SAM" id="MobiDB-lite"/>
    </source>
</evidence>
<evidence type="ECO:0000313" key="3">
    <source>
        <dbReference type="Proteomes" id="UP000585614"/>
    </source>
</evidence>
<evidence type="ECO:0000313" key="2">
    <source>
        <dbReference type="EMBL" id="KAF6333466.1"/>
    </source>
</evidence>
<dbReference type="EMBL" id="JACAGC010000011">
    <property type="protein sequence ID" value="KAF6333466.1"/>
    <property type="molecule type" value="Genomic_DNA"/>
</dbReference>
<dbReference type="AlphaFoldDB" id="A0A7J7W833"/>
<protein>
    <submittedName>
        <fullName evidence="2">Uncharacterized protein</fullName>
    </submittedName>
</protein>
<feature type="region of interest" description="Disordered" evidence="1">
    <location>
        <begin position="1"/>
        <end position="38"/>
    </location>
</feature>
<proteinExistence type="predicted"/>
<comment type="caution">
    <text evidence="2">The sequence shown here is derived from an EMBL/GenBank/DDBJ whole genome shotgun (WGS) entry which is preliminary data.</text>
</comment>
<reference evidence="2 3" key="1">
    <citation type="journal article" date="2020" name="Nature">
        <title>Six reference-quality genomes reveal evolution of bat adaptations.</title>
        <authorList>
            <person name="Jebb D."/>
            <person name="Huang Z."/>
            <person name="Pippel M."/>
            <person name="Hughes G.M."/>
            <person name="Lavrichenko K."/>
            <person name="Devanna P."/>
            <person name="Winkler S."/>
            <person name="Jermiin L.S."/>
            <person name="Skirmuntt E.C."/>
            <person name="Katzourakis A."/>
            <person name="Burkitt-Gray L."/>
            <person name="Ray D.A."/>
            <person name="Sullivan K.A.M."/>
            <person name="Roscito J.G."/>
            <person name="Kirilenko B.M."/>
            <person name="Davalos L.M."/>
            <person name="Corthals A.P."/>
            <person name="Power M.L."/>
            <person name="Jones G."/>
            <person name="Ransome R.D."/>
            <person name="Dechmann D.K.N."/>
            <person name="Locatelli A.G."/>
            <person name="Puechmaille S.J."/>
            <person name="Fedrigo O."/>
            <person name="Jarvis E.D."/>
            <person name="Hiller M."/>
            <person name="Vernes S.C."/>
            <person name="Myers E.W."/>
            <person name="Teeling E.C."/>
        </authorList>
    </citation>
    <scope>NUCLEOTIDE SEQUENCE [LARGE SCALE GENOMIC DNA]</scope>
    <source>
        <strain evidence="2">MRhiFer1</strain>
        <tissue evidence="2">Lung</tissue>
    </source>
</reference>
<feature type="region of interest" description="Disordered" evidence="1">
    <location>
        <begin position="94"/>
        <end position="115"/>
    </location>
</feature>